<comment type="caution">
    <text evidence="1">The sequence shown here is derived from an EMBL/GenBank/DDBJ whole genome shotgun (WGS) entry which is preliminary data.</text>
</comment>
<accession>A0AAN6SQG9</accession>
<dbReference type="Gene3D" id="3.30.460.40">
    <property type="match status" value="1"/>
</dbReference>
<dbReference type="InterPro" id="IPR043519">
    <property type="entry name" value="NT_sf"/>
</dbReference>
<protein>
    <submittedName>
        <fullName evidence="1">Uncharacterized protein</fullName>
    </submittedName>
</protein>
<sequence>MASTAAYPSTDHVVAAAKAVARALKDGGVKYAIVGGAACLLLGSNRVTTDVDFVTHADHFAVDSRTNHTVYLSNPPIEIQISAPPALFREPFDEDTETIEVLDGVHVLKPTLILNAKCRSILGRAGDDKKMSDAQDIRFLLNWCAEHDMATKADVPNATGEFVEAFIAMYGGEELWGNLGYDAEN</sequence>
<evidence type="ECO:0000313" key="2">
    <source>
        <dbReference type="Proteomes" id="UP001303115"/>
    </source>
</evidence>
<organism evidence="1 2">
    <name type="scientific">Parachaetomium inaequale</name>
    <dbReference type="NCBI Taxonomy" id="2588326"/>
    <lineage>
        <taxon>Eukaryota</taxon>
        <taxon>Fungi</taxon>
        <taxon>Dikarya</taxon>
        <taxon>Ascomycota</taxon>
        <taxon>Pezizomycotina</taxon>
        <taxon>Sordariomycetes</taxon>
        <taxon>Sordariomycetidae</taxon>
        <taxon>Sordariales</taxon>
        <taxon>Chaetomiaceae</taxon>
        <taxon>Parachaetomium</taxon>
    </lineage>
</organism>
<proteinExistence type="predicted"/>
<gene>
    <name evidence="1" type="ORF">C8A01DRAFT_37634</name>
</gene>
<dbReference type="Proteomes" id="UP001303115">
    <property type="component" value="Unassembled WGS sequence"/>
</dbReference>
<reference evidence="2" key="1">
    <citation type="journal article" date="2023" name="Mol. Phylogenet. Evol.">
        <title>Genome-scale phylogeny and comparative genomics of the fungal order Sordariales.</title>
        <authorList>
            <person name="Hensen N."/>
            <person name="Bonometti L."/>
            <person name="Westerberg I."/>
            <person name="Brannstrom I.O."/>
            <person name="Guillou S."/>
            <person name="Cros-Aarteil S."/>
            <person name="Calhoun S."/>
            <person name="Haridas S."/>
            <person name="Kuo A."/>
            <person name="Mondo S."/>
            <person name="Pangilinan J."/>
            <person name="Riley R."/>
            <person name="LaButti K."/>
            <person name="Andreopoulos B."/>
            <person name="Lipzen A."/>
            <person name="Chen C."/>
            <person name="Yan M."/>
            <person name="Daum C."/>
            <person name="Ng V."/>
            <person name="Clum A."/>
            <person name="Steindorff A."/>
            <person name="Ohm R.A."/>
            <person name="Martin F."/>
            <person name="Silar P."/>
            <person name="Natvig D.O."/>
            <person name="Lalanne C."/>
            <person name="Gautier V."/>
            <person name="Ament-Velasquez S.L."/>
            <person name="Kruys A."/>
            <person name="Hutchinson M.I."/>
            <person name="Powell A.J."/>
            <person name="Barry K."/>
            <person name="Miller A.N."/>
            <person name="Grigoriev I.V."/>
            <person name="Debuchy R."/>
            <person name="Gladieux P."/>
            <person name="Hiltunen Thoren M."/>
            <person name="Johannesson H."/>
        </authorList>
    </citation>
    <scope>NUCLEOTIDE SEQUENCE [LARGE SCALE GENOMIC DNA]</scope>
    <source>
        <strain evidence="2">CBS 284.82</strain>
    </source>
</reference>
<dbReference type="AlphaFoldDB" id="A0AAN6SQG9"/>
<evidence type="ECO:0000313" key="1">
    <source>
        <dbReference type="EMBL" id="KAK4038391.1"/>
    </source>
</evidence>
<dbReference type="EMBL" id="MU854430">
    <property type="protein sequence ID" value="KAK4038391.1"/>
    <property type="molecule type" value="Genomic_DNA"/>
</dbReference>
<dbReference type="SUPFAM" id="SSF81301">
    <property type="entry name" value="Nucleotidyltransferase"/>
    <property type="match status" value="1"/>
</dbReference>
<name>A0AAN6SQG9_9PEZI</name>
<keyword evidence="2" id="KW-1185">Reference proteome</keyword>